<evidence type="ECO:0000259" key="5">
    <source>
        <dbReference type="PROSITE" id="PS50110"/>
    </source>
</evidence>
<evidence type="ECO:0000313" key="6">
    <source>
        <dbReference type="EMBL" id="QMW06774.1"/>
    </source>
</evidence>
<dbReference type="PANTHER" id="PTHR43214:SF42">
    <property type="entry name" value="TRANSCRIPTIONAL REGULATORY PROTEIN DESR"/>
    <property type="match status" value="1"/>
</dbReference>
<proteinExistence type="predicted"/>
<dbReference type="AlphaFoldDB" id="A0A7G5H6N2"/>
<dbReference type="SUPFAM" id="SSF52172">
    <property type="entry name" value="CheY-like"/>
    <property type="match status" value="1"/>
</dbReference>
<dbReference type="PRINTS" id="PR00038">
    <property type="entry name" value="HTHLUXR"/>
</dbReference>
<protein>
    <submittedName>
        <fullName evidence="6">Response regulator transcription factor</fullName>
    </submittedName>
</protein>
<dbReference type="InterPro" id="IPR011006">
    <property type="entry name" value="CheY-like_superfamily"/>
</dbReference>
<organism evidence="6 7">
    <name type="scientific">Spirosoma foliorum</name>
    <dbReference type="NCBI Taxonomy" id="2710596"/>
    <lineage>
        <taxon>Bacteria</taxon>
        <taxon>Pseudomonadati</taxon>
        <taxon>Bacteroidota</taxon>
        <taxon>Cytophagia</taxon>
        <taxon>Cytophagales</taxon>
        <taxon>Cytophagaceae</taxon>
        <taxon>Spirosoma</taxon>
    </lineage>
</organism>
<keyword evidence="7" id="KW-1185">Reference proteome</keyword>
<dbReference type="Pfam" id="PF00072">
    <property type="entry name" value="Response_reg"/>
    <property type="match status" value="1"/>
</dbReference>
<evidence type="ECO:0000256" key="1">
    <source>
        <dbReference type="ARBA" id="ARBA00022553"/>
    </source>
</evidence>
<dbReference type="Proteomes" id="UP000515369">
    <property type="component" value="Chromosome"/>
</dbReference>
<dbReference type="GO" id="GO:0003677">
    <property type="term" value="F:DNA binding"/>
    <property type="evidence" value="ECO:0007669"/>
    <property type="project" value="UniProtKB-KW"/>
</dbReference>
<dbReference type="GO" id="GO:0000160">
    <property type="term" value="P:phosphorelay signal transduction system"/>
    <property type="evidence" value="ECO:0007669"/>
    <property type="project" value="InterPro"/>
</dbReference>
<keyword evidence="1 3" id="KW-0597">Phosphoprotein</keyword>
<feature type="domain" description="HTH luxR-type" evidence="4">
    <location>
        <begin position="147"/>
        <end position="212"/>
    </location>
</feature>
<gene>
    <name evidence="6" type="ORF">H3H32_18710</name>
</gene>
<sequence length="213" mass="23806">MTTQVLPTILIADDHYLFNDALANLLTAPEIPYQIIGQVYSGDEVLAAVHELRPQVLLLDINMPGRNGLDIAQQLVKENPSLRIVFLTMYGSVKFVEEAQAIGVAGYMLKNIRKTSLLEGLAIVLAGGVYFDPSLQNLLAVQHQEDDFFKQFSLTKREIEIIPLLCQGLTNADVARKLYLAEQTVKTHRKNIYYKLGISHLADLIKFATSHNL</sequence>
<dbReference type="CDD" id="cd17535">
    <property type="entry name" value="REC_NarL-like"/>
    <property type="match status" value="1"/>
</dbReference>
<dbReference type="InterPro" id="IPR001789">
    <property type="entry name" value="Sig_transdc_resp-reg_receiver"/>
</dbReference>
<dbReference type="EMBL" id="CP059732">
    <property type="protein sequence ID" value="QMW06774.1"/>
    <property type="molecule type" value="Genomic_DNA"/>
</dbReference>
<dbReference type="KEGG" id="sfol:H3H32_18710"/>
<dbReference type="PANTHER" id="PTHR43214">
    <property type="entry name" value="TWO-COMPONENT RESPONSE REGULATOR"/>
    <property type="match status" value="1"/>
</dbReference>
<keyword evidence="2" id="KW-0238">DNA-binding</keyword>
<name>A0A7G5H6N2_9BACT</name>
<dbReference type="Gene3D" id="3.40.50.2300">
    <property type="match status" value="1"/>
</dbReference>
<feature type="modified residue" description="4-aspartylphosphate" evidence="3">
    <location>
        <position position="60"/>
    </location>
</feature>
<dbReference type="CDD" id="cd06170">
    <property type="entry name" value="LuxR_C_like"/>
    <property type="match status" value="1"/>
</dbReference>
<accession>A0A7G5H6N2</accession>
<evidence type="ECO:0000256" key="3">
    <source>
        <dbReference type="PROSITE-ProRule" id="PRU00169"/>
    </source>
</evidence>
<dbReference type="PROSITE" id="PS00622">
    <property type="entry name" value="HTH_LUXR_1"/>
    <property type="match status" value="1"/>
</dbReference>
<evidence type="ECO:0000313" key="7">
    <source>
        <dbReference type="Proteomes" id="UP000515369"/>
    </source>
</evidence>
<dbReference type="InterPro" id="IPR039420">
    <property type="entry name" value="WalR-like"/>
</dbReference>
<dbReference type="SMART" id="SM00421">
    <property type="entry name" value="HTH_LUXR"/>
    <property type="match status" value="1"/>
</dbReference>
<evidence type="ECO:0000259" key="4">
    <source>
        <dbReference type="PROSITE" id="PS50043"/>
    </source>
</evidence>
<dbReference type="Pfam" id="PF00196">
    <property type="entry name" value="GerE"/>
    <property type="match status" value="1"/>
</dbReference>
<dbReference type="RefSeq" id="WP_182464167.1">
    <property type="nucleotide sequence ID" value="NZ_CP059732.1"/>
</dbReference>
<dbReference type="InterPro" id="IPR000792">
    <property type="entry name" value="Tscrpt_reg_LuxR_C"/>
</dbReference>
<dbReference type="PROSITE" id="PS50043">
    <property type="entry name" value="HTH_LUXR_2"/>
    <property type="match status" value="1"/>
</dbReference>
<dbReference type="PROSITE" id="PS50110">
    <property type="entry name" value="RESPONSE_REGULATORY"/>
    <property type="match status" value="1"/>
</dbReference>
<reference evidence="6 7" key="1">
    <citation type="submission" date="2020-07" db="EMBL/GenBank/DDBJ databases">
        <title>Spirosoma foliorum sp. nov., isolated from the leaves on the Nejang mountain Korea, Republic of.</title>
        <authorList>
            <person name="Ho H."/>
            <person name="Lee Y.-J."/>
            <person name="Nurcahyanto D.-A."/>
            <person name="Kim S.-G."/>
        </authorList>
    </citation>
    <scope>NUCLEOTIDE SEQUENCE [LARGE SCALE GENOMIC DNA]</scope>
    <source>
        <strain evidence="6 7">PL0136</strain>
    </source>
</reference>
<dbReference type="SMART" id="SM00448">
    <property type="entry name" value="REC"/>
    <property type="match status" value="1"/>
</dbReference>
<feature type="domain" description="Response regulatory" evidence="5">
    <location>
        <begin position="8"/>
        <end position="125"/>
    </location>
</feature>
<evidence type="ECO:0000256" key="2">
    <source>
        <dbReference type="ARBA" id="ARBA00023125"/>
    </source>
</evidence>
<dbReference type="InterPro" id="IPR058245">
    <property type="entry name" value="NreC/VraR/RcsB-like_REC"/>
</dbReference>
<dbReference type="GO" id="GO:0006355">
    <property type="term" value="P:regulation of DNA-templated transcription"/>
    <property type="evidence" value="ECO:0007669"/>
    <property type="project" value="InterPro"/>
</dbReference>